<accession>A0A5B9PDA7</accession>
<dbReference type="InterPro" id="IPR006283">
    <property type="entry name" value="ThiL-like"/>
</dbReference>
<protein>
    <recommendedName>
        <fullName evidence="2">Thiamine-monophosphate kinase</fullName>
        <shortName evidence="2">TMP kinase</shortName>
        <shortName evidence="2">Thiamine-phosphate kinase</shortName>
        <ecNumber evidence="2">2.7.4.16</ecNumber>
    </recommendedName>
</protein>
<evidence type="ECO:0000259" key="3">
    <source>
        <dbReference type="Pfam" id="PF00586"/>
    </source>
</evidence>
<proteinExistence type="inferred from homology"/>
<evidence type="ECO:0000256" key="1">
    <source>
        <dbReference type="ARBA" id="ARBA00022977"/>
    </source>
</evidence>
<dbReference type="PIRSF" id="PIRSF005303">
    <property type="entry name" value="Thiam_monoph_kin"/>
    <property type="match status" value="1"/>
</dbReference>
<keyword evidence="1 2" id="KW-0784">Thiamine biosynthesis</keyword>
<dbReference type="GO" id="GO:0009228">
    <property type="term" value="P:thiamine biosynthetic process"/>
    <property type="evidence" value="ECO:0007669"/>
    <property type="project" value="UniProtKB-KW"/>
</dbReference>
<dbReference type="UniPathway" id="UPA00060">
    <property type="reaction ID" value="UER00142"/>
</dbReference>
<feature type="domain" description="PurM-like N-terminal" evidence="3">
    <location>
        <begin position="36"/>
        <end position="149"/>
    </location>
</feature>
<dbReference type="HAMAP" id="MF_02128">
    <property type="entry name" value="TMP_kinase"/>
    <property type="match status" value="1"/>
</dbReference>
<dbReference type="GO" id="GO:0000287">
    <property type="term" value="F:magnesium ion binding"/>
    <property type="evidence" value="ECO:0007669"/>
    <property type="project" value="UniProtKB-UniRule"/>
</dbReference>
<dbReference type="SUPFAM" id="SSF55326">
    <property type="entry name" value="PurM N-terminal domain-like"/>
    <property type="match status" value="1"/>
</dbReference>
<dbReference type="Pfam" id="PF00586">
    <property type="entry name" value="AIRS"/>
    <property type="match status" value="1"/>
</dbReference>
<dbReference type="Gene3D" id="3.30.1330.10">
    <property type="entry name" value="PurM-like, N-terminal domain"/>
    <property type="match status" value="1"/>
</dbReference>
<feature type="binding site" evidence="2">
    <location>
        <position position="210"/>
    </location>
    <ligand>
        <name>ATP</name>
        <dbReference type="ChEBI" id="CHEBI:30616"/>
    </ligand>
</feature>
<feature type="binding site" evidence="2">
    <location>
        <position position="83"/>
    </location>
    <ligand>
        <name>Mg(2+)</name>
        <dbReference type="ChEBI" id="CHEBI:18420"/>
        <label>2</label>
    </ligand>
</feature>
<feature type="binding site" evidence="2">
    <location>
        <begin position="130"/>
        <end position="131"/>
    </location>
    <ligand>
        <name>ATP</name>
        <dbReference type="ChEBI" id="CHEBI:30616"/>
    </ligand>
</feature>
<feature type="binding site" evidence="2">
    <location>
        <position position="38"/>
    </location>
    <ligand>
        <name>Mg(2+)</name>
        <dbReference type="ChEBI" id="CHEBI:18420"/>
        <label>4</label>
    </ligand>
</feature>
<feature type="binding site" evidence="2">
    <location>
        <position position="208"/>
    </location>
    <ligand>
        <name>Mg(2+)</name>
        <dbReference type="ChEBI" id="CHEBI:18420"/>
        <label>3</label>
    </ligand>
</feature>
<keyword evidence="2" id="KW-0547">Nucleotide-binding</keyword>
<comment type="function">
    <text evidence="2">Catalyzes the ATP-dependent phosphorylation of thiamine-monophosphate (TMP) to form thiamine-pyrophosphate (TPP), the active form of vitamin B1.</text>
</comment>
<keyword evidence="2" id="KW-0067">ATP-binding</keyword>
<keyword evidence="2 5" id="KW-0418">Kinase</keyword>
<dbReference type="EMBL" id="CP042912">
    <property type="protein sequence ID" value="QEG22556.1"/>
    <property type="molecule type" value="Genomic_DNA"/>
</dbReference>
<dbReference type="Pfam" id="PF02769">
    <property type="entry name" value="AIRS_C"/>
    <property type="match status" value="1"/>
</dbReference>
<dbReference type="NCBIfam" id="TIGR01379">
    <property type="entry name" value="thiL"/>
    <property type="match status" value="1"/>
</dbReference>
<name>A0A5B9PDA7_9BACT</name>
<dbReference type="STRING" id="980251.GCA_001642875_04756"/>
<feature type="binding site" evidence="2">
    <location>
        <position position="54"/>
    </location>
    <ligand>
        <name>Mg(2+)</name>
        <dbReference type="ChEBI" id="CHEBI:18420"/>
        <label>2</label>
    </ligand>
</feature>
<dbReference type="InterPro" id="IPR010918">
    <property type="entry name" value="PurM-like_C_dom"/>
</dbReference>
<dbReference type="InterPro" id="IPR016188">
    <property type="entry name" value="PurM-like_N"/>
</dbReference>
<comment type="pathway">
    <text evidence="2">Cofactor biosynthesis; thiamine diphosphate biosynthesis; thiamine diphosphate from thiamine phosphate: step 1/1.</text>
</comment>
<dbReference type="InterPro" id="IPR036676">
    <property type="entry name" value="PurM-like_C_sf"/>
</dbReference>
<feature type="binding site" evidence="2">
    <location>
        <position position="83"/>
    </location>
    <ligand>
        <name>Mg(2+)</name>
        <dbReference type="ChEBI" id="CHEBI:18420"/>
        <label>4</label>
    </ligand>
</feature>
<evidence type="ECO:0000259" key="4">
    <source>
        <dbReference type="Pfam" id="PF02769"/>
    </source>
</evidence>
<dbReference type="CDD" id="cd02194">
    <property type="entry name" value="ThiL"/>
    <property type="match status" value="1"/>
</dbReference>
<dbReference type="InterPro" id="IPR036921">
    <property type="entry name" value="PurM-like_N_sf"/>
</dbReference>
<evidence type="ECO:0000313" key="5">
    <source>
        <dbReference type="EMBL" id="QEG22556.1"/>
    </source>
</evidence>
<dbReference type="PANTHER" id="PTHR30270">
    <property type="entry name" value="THIAMINE-MONOPHOSPHATE KINASE"/>
    <property type="match status" value="1"/>
</dbReference>
<feature type="binding site" evidence="2">
    <location>
        <position position="54"/>
    </location>
    <ligand>
        <name>Mg(2+)</name>
        <dbReference type="ChEBI" id="CHEBI:18420"/>
        <label>1</label>
    </ligand>
</feature>
<dbReference type="RefSeq" id="WP_157665260.1">
    <property type="nucleotide sequence ID" value="NZ_CP042912.1"/>
</dbReference>
<dbReference type="Gene3D" id="3.90.650.10">
    <property type="entry name" value="PurM-like C-terminal domain"/>
    <property type="match status" value="1"/>
</dbReference>
<dbReference type="EC" id="2.7.4.16" evidence="2"/>
<keyword evidence="6" id="KW-1185">Reference proteome</keyword>
<dbReference type="PANTHER" id="PTHR30270:SF0">
    <property type="entry name" value="THIAMINE-MONOPHOSPHATE KINASE"/>
    <property type="match status" value="1"/>
</dbReference>
<dbReference type="GO" id="GO:0009229">
    <property type="term" value="P:thiamine diphosphate biosynthetic process"/>
    <property type="evidence" value="ECO:0007669"/>
    <property type="project" value="UniProtKB-UniRule"/>
</dbReference>
<gene>
    <name evidence="2 5" type="primary">thiL</name>
    <name evidence="5" type="ORF">MFFC18_24390</name>
</gene>
<keyword evidence="2" id="KW-0460">Magnesium</keyword>
<dbReference type="GO" id="GO:0009030">
    <property type="term" value="F:thiamine-phosphate kinase activity"/>
    <property type="evidence" value="ECO:0007669"/>
    <property type="project" value="UniProtKB-UniRule"/>
</dbReference>
<comment type="caution">
    <text evidence="2">Lacks conserved residue(s) required for the propagation of feature annotation.</text>
</comment>
<feature type="binding site" evidence="2">
    <location>
        <position position="131"/>
    </location>
    <ligand>
        <name>Mg(2+)</name>
        <dbReference type="ChEBI" id="CHEBI:18420"/>
        <label>1</label>
    </ligand>
</feature>
<feature type="binding site" evidence="2">
    <location>
        <position position="211"/>
    </location>
    <ligand>
        <name>Mg(2+)</name>
        <dbReference type="ChEBI" id="CHEBI:18420"/>
        <label>5</label>
    </ligand>
</feature>
<dbReference type="AlphaFoldDB" id="A0A5B9PDA7"/>
<comment type="similarity">
    <text evidence="2">Belongs to the thiamine-monophosphate kinase family.</text>
</comment>
<feature type="binding site" evidence="2">
    <location>
        <position position="315"/>
    </location>
    <ligand>
        <name>substrate</name>
    </ligand>
</feature>
<evidence type="ECO:0000256" key="2">
    <source>
        <dbReference type="HAMAP-Rule" id="MF_02128"/>
    </source>
</evidence>
<feature type="binding site" evidence="2">
    <location>
        <position position="61"/>
    </location>
    <ligand>
        <name>substrate</name>
    </ligand>
</feature>
<dbReference type="GO" id="GO:0005524">
    <property type="term" value="F:ATP binding"/>
    <property type="evidence" value="ECO:0007669"/>
    <property type="project" value="UniProtKB-UniRule"/>
</dbReference>
<dbReference type="KEGG" id="mff:MFFC18_24390"/>
<dbReference type="Proteomes" id="UP000322214">
    <property type="component" value="Chromosome"/>
</dbReference>
<feature type="binding site" evidence="2">
    <location>
        <position position="83"/>
    </location>
    <ligand>
        <name>Mg(2+)</name>
        <dbReference type="ChEBI" id="CHEBI:18420"/>
        <label>3</label>
    </ligand>
</feature>
<reference evidence="5 6" key="1">
    <citation type="submission" date="2019-08" db="EMBL/GenBank/DDBJ databases">
        <title>Deep-cultivation of Planctomycetes and their phenomic and genomic characterization uncovers novel biology.</title>
        <authorList>
            <person name="Wiegand S."/>
            <person name="Jogler M."/>
            <person name="Boedeker C."/>
            <person name="Pinto D."/>
            <person name="Vollmers J."/>
            <person name="Rivas-Marin E."/>
            <person name="Kohn T."/>
            <person name="Peeters S.H."/>
            <person name="Heuer A."/>
            <person name="Rast P."/>
            <person name="Oberbeckmann S."/>
            <person name="Bunk B."/>
            <person name="Jeske O."/>
            <person name="Meyerdierks A."/>
            <person name="Storesund J.E."/>
            <person name="Kallscheuer N."/>
            <person name="Luecker S."/>
            <person name="Lage O.M."/>
            <person name="Pohl T."/>
            <person name="Merkel B.J."/>
            <person name="Hornburger P."/>
            <person name="Mueller R.-W."/>
            <person name="Bruemmer F."/>
            <person name="Labrenz M."/>
            <person name="Spormann A.M."/>
            <person name="Op den Camp H."/>
            <person name="Overmann J."/>
            <person name="Amann R."/>
            <person name="Jetten M.S.M."/>
            <person name="Mascher T."/>
            <person name="Medema M.H."/>
            <person name="Devos D.P."/>
            <person name="Kaster A.-K."/>
            <person name="Ovreas L."/>
            <person name="Rohde M."/>
            <person name="Galperin M.Y."/>
            <person name="Jogler C."/>
        </authorList>
    </citation>
    <scope>NUCLEOTIDE SEQUENCE [LARGE SCALE GENOMIC DNA]</scope>
    <source>
        <strain evidence="5 6">FC18</strain>
    </source>
</reference>
<comment type="miscellaneous">
    <text evidence="2">Reaction mechanism of ThiL seems to utilize a direct, inline transfer of the gamma-phosphate of ATP to TMP rather than a phosphorylated enzyme intermediate.</text>
</comment>
<sequence>MEQKLIGWIEQHLKEHRFADDAPDSDLPPNVVLGVGDDGAILAARNLPQVLVADSIVDQVHFDLNVHDVSDIGHKAIAVNLSDVAAMGAVPESALVSLVLPRSFTFDKAQRLFSGITATADRFGAQVIGGDTCSHDGPLVINVSLTGRIPCDSNSPHGWRMAGARSGDLIVVSGPLGGSILGRHLKFEPRLQLASSLQKRIEIHAATDISDSLSTDLSHIIRKSNVGAELDCMKIPVSDAAHELSISSGETPLQHALHDGEDFELLLTMSESSFATLHDDPGFDNTLKAIGRVVDDHVGSILNAATFEKIVPSGYEHG</sequence>
<feature type="binding site" evidence="2">
    <location>
        <position position="38"/>
    </location>
    <ligand>
        <name>Mg(2+)</name>
        <dbReference type="ChEBI" id="CHEBI:18420"/>
        <label>3</label>
    </ligand>
</feature>
<keyword evidence="2 5" id="KW-0808">Transferase</keyword>
<feature type="binding site" evidence="2">
    <location>
        <position position="261"/>
    </location>
    <ligand>
        <name>substrate</name>
    </ligand>
</feature>
<evidence type="ECO:0000313" key="6">
    <source>
        <dbReference type="Proteomes" id="UP000322214"/>
    </source>
</evidence>
<comment type="catalytic activity">
    <reaction evidence="2">
        <text>thiamine phosphate + ATP = thiamine diphosphate + ADP</text>
        <dbReference type="Rhea" id="RHEA:15913"/>
        <dbReference type="ChEBI" id="CHEBI:30616"/>
        <dbReference type="ChEBI" id="CHEBI:37575"/>
        <dbReference type="ChEBI" id="CHEBI:58937"/>
        <dbReference type="ChEBI" id="CHEBI:456216"/>
        <dbReference type="EC" id="2.7.4.16"/>
    </reaction>
</comment>
<dbReference type="SUPFAM" id="SSF56042">
    <property type="entry name" value="PurM C-terminal domain-like"/>
    <property type="match status" value="1"/>
</dbReference>
<feature type="domain" description="PurM-like C-terminal" evidence="4">
    <location>
        <begin position="179"/>
        <end position="296"/>
    </location>
</feature>
<organism evidence="5 6">
    <name type="scientific">Mariniblastus fucicola</name>
    <dbReference type="NCBI Taxonomy" id="980251"/>
    <lineage>
        <taxon>Bacteria</taxon>
        <taxon>Pseudomonadati</taxon>
        <taxon>Planctomycetota</taxon>
        <taxon>Planctomycetia</taxon>
        <taxon>Pirellulales</taxon>
        <taxon>Pirellulaceae</taxon>
        <taxon>Mariniblastus</taxon>
    </lineage>
</organism>
<keyword evidence="2" id="KW-0479">Metal-binding</keyword>